<proteinExistence type="inferred from homology"/>
<dbReference type="SUPFAM" id="SSF53335">
    <property type="entry name" value="S-adenosyl-L-methionine-dependent methyltransferases"/>
    <property type="match status" value="1"/>
</dbReference>
<dbReference type="PANTHER" id="PTHR30408">
    <property type="entry name" value="TYPE-1 RESTRICTION ENZYME ECOKI SPECIFICITY PROTEIN"/>
    <property type="match status" value="1"/>
</dbReference>
<dbReference type="Pfam" id="PF01420">
    <property type="entry name" value="Methylase_S"/>
    <property type="match status" value="1"/>
</dbReference>
<evidence type="ECO:0000256" key="2">
    <source>
        <dbReference type="ARBA" id="ARBA00022747"/>
    </source>
</evidence>
<dbReference type="OrthoDB" id="9811611at2"/>
<sequence>MDNKEMNNRVWDLFNVIRGKEDITKVLPAALAVDRVKRKGLTDYREIYEALREEASKLNIYSLFNREDAAIHIYMDIPDEIDWGFLLQRLSETAGKVMDLSILPESLVKVMEGGFNRDPESVLIVEGEKFITRITEMIESHPGTHFTISSQREVYTELLKTITEGYCNASVIESNVYESYFLKERFDMILSSPAFGGRTLSEDPTFICRELEMVALENLLTHLNSDGDLIIVLPGRITFAQGKIGTLRNFIQSTYTLKEIDELPTGVFANTEIQTYLINIQNARPTGDDVIIRRYGAGERKTKRSAIEELVLVDDTFVMLDELEEMGSWSVDRIFEQQSEEWQAFNGSSIRKEILGNVAEIFRGKNVTKKDPNGKIGVINISNIGEYALNNENLDYIEEEERKVQSYLLKEGDVLLPGRGTAIRVAVFHEKDFSFPCIASSNVIVIRPNERSLKSLYLKIFLDSPIGGKVISQAQQGTAVMNLSYKDLNDIEVPLPTIEEQEEITIKYEYELRHFQETVSQAERRWREVLNELEQF</sequence>
<name>A0A0V8QAX9_9FIRM</name>
<dbReference type="RefSeq" id="WP_058354345.1">
    <property type="nucleotide sequence ID" value="NZ_CABMMD010000222.1"/>
</dbReference>
<dbReference type="SUPFAM" id="SSF116734">
    <property type="entry name" value="DNA methylase specificity domain"/>
    <property type="match status" value="1"/>
</dbReference>
<evidence type="ECO:0000256" key="3">
    <source>
        <dbReference type="ARBA" id="ARBA00023125"/>
    </source>
</evidence>
<keyword evidence="2" id="KW-0680">Restriction system</keyword>
<dbReference type="GO" id="GO:0008170">
    <property type="term" value="F:N-methyltransferase activity"/>
    <property type="evidence" value="ECO:0007669"/>
    <property type="project" value="InterPro"/>
</dbReference>
<dbReference type="InterPro" id="IPR000055">
    <property type="entry name" value="Restrct_endonuc_typeI_TRD"/>
</dbReference>
<comment type="similarity">
    <text evidence="1">Belongs to the type-I restriction system S methylase family.</text>
</comment>
<dbReference type="Proteomes" id="UP000054874">
    <property type="component" value="Unassembled WGS sequence"/>
</dbReference>
<dbReference type="STRING" id="290052.ASU35_16335"/>
<dbReference type="Gene3D" id="3.40.50.150">
    <property type="entry name" value="Vaccinia Virus protein VP39"/>
    <property type="match status" value="1"/>
</dbReference>
<evidence type="ECO:0000259" key="5">
    <source>
        <dbReference type="Pfam" id="PF02384"/>
    </source>
</evidence>
<accession>A0A0V8QAX9</accession>
<dbReference type="AlphaFoldDB" id="A0A0V8QAX9"/>
<comment type="caution">
    <text evidence="6">The sequence shown here is derived from an EMBL/GenBank/DDBJ whole genome shotgun (WGS) entry which is preliminary data.</text>
</comment>
<dbReference type="EMBL" id="LNAM01000222">
    <property type="protein sequence ID" value="KSV57414.1"/>
    <property type="molecule type" value="Genomic_DNA"/>
</dbReference>
<evidence type="ECO:0008006" key="8">
    <source>
        <dbReference type="Google" id="ProtNLM"/>
    </source>
</evidence>
<dbReference type="InterPro" id="IPR052021">
    <property type="entry name" value="Type-I_RS_S_subunit"/>
</dbReference>
<dbReference type="GO" id="GO:0009307">
    <property type="term" value="P:DNA restriction-modification system"/>
    <property type="evidence" value="ECO:0007669"/>
    <property type="project" value="UniProtKB-KW"/>
</dbReference>
<dbReference type="Gene3D" id="3.90.220.20">
    <property type="entry name" value="DNA methylase specificity domains"/>
    <property type="match status" value="1"/>
</dbReference>
<dbReference type="Pfam" id="PF02384">
    <property type="entry name" value="N6_Mtase"/>
    <property type="match status" value="1"/>
</dbReference>
<reference evidence="6 7" key="1">
    <citation type="submission" date="2015-11" db="EMBL/GenBank/DDBJ databases">
        <title>Butyribacter intestini gen. nov., sp. nov., a butyric acid-producing bacterium of the family Lachnospiraceae isolated from the human faeces.</title>
        <authorList>
            <person name="Zou Y."/>
            <person name="Xue W."/>
            <person name="Luo G."/>
            <person name="Lv M."/>
        </authorList>
    </citation>
    <scope>NUCLEOTIDE SEQUENCE [LARGE SCALE GENOMIC DNA]</scope>
    <source>
        <strain evidence="6 7">ACET-33324</strain>
    </source>
</reference>
<feature type="domain" description="DNA methylase adenine-specific" evidence="5">
    <location>
        <begin position="183"/>
        <end position="291"/>
    </location>
</feature>
<keyword evidence="3" id="KW-0238">DNA-binding</keyword>
<feature type="domain" description="Type I restriction modification DNA specificity" evidence="4">
    <location>
        <begin position="355"/>
        <end position="504"/>
    </location>
</feature>
<evidence type="ECO:0000256" key="1">
    <source>
        <dbReference type="ARBA" id="ARBA00010923"/>
    </source>
</evidence>
<dbReference type="InterPro" id="IPR003356">
    <property type="entry name" value="DNA_methylase_A-5"/>
</dbReference>
<organism evidence="6 7">
    <name type="scientific">Acetivibrio ethanolgignens</name>
    <dbReference type="NCBI Taxonomy" id="290052"/>
    <lineage>
        <taxon>Bacteria</taxon>
        <taxon>Bacillati</taxon>
        <taxon>Bacillota</taxon>
        <taxon>Clostridia</taxon>
        <taxon>Eubacteriales</taxon>
        <taxon>Oscillospiraceae</taxon>
        <taxon>Acetivibrio</taxon>
    </lineage>
</organism>
<dbReference type="PANTHER" id="PTHR30408:SF12">
    <property type="entry name" value="TYPE I RESTRICTION ENZYME MJAVIII SPECIFICITY SUBUNIT"/>
    <property type="match status" value="1"/>
</dbReference>
<gene>
    <name evidence="6" type="ORF">ASU35_16335</name>
</gene>
<dbReference type="InterPro" id="IPR029063">
    <property type="entry name" value="SAM-dependent_MTases_sf"/>
</dbReference>
<evidence type="ECO:0000313" key="7">
    <source>
        <dbReference type="Proteomes" id="UP000054874"/>
    </source>
</evidence>
<evidence type="ECO:0000313" key="6">
    <source>
        <dbReference type="EMBL" id="KSV57414.1"/>
    </source>
</evidence>
<keyword evidence="7" id="KW-1185">Reference proteome</keyword>
<dbReference type="InterPro" id="IPR044946">
    <property type="entry name" value="Restrct_endonuc_typeI_TRD_sf"/>
</dbReference>
<evidence type="ECO:0000259" key="4">
    <source>
        <dbReference type="Pfam" id="PF01420"/>
    </source>
</evidence>
<protein>
    <recommendedName>
        <fullName evidence="8">Restriction endonuclease subunit S</fullName>
    </recommendedName>
</protein>
<dbReference type="GO" id="GO:0003677">
    <property type="term" value="F:DNA binding"/>
    <property type="evidence" value="ECO:0007669"/>
    <property type="project" value="UniProtKB-KW"/>
</dbReference>